<dbReference type="Pfam" id="PF12895">
    <property type="entry name" value="ANAPC3"/>
    <property type="match status" value="1"/>
</dbReference>
<evidence type="ECO:0000256" key="1">
    <source>
        <dbReference type="ARBA" id="ARBA00022618"/>
    </source>
</evidence>
<organism evidence="9">
    <name type="scientific">Lepeophtheirus salmonis</name>
    <name type="common">Salmon louse</name>
    <name type="synonym">Caligus salmonis</name>
    <dbReference type="NCBI Taxonomy" id="72036"/>
    <lineage>
        <taxon>Eukaryota</taxon>
        <taxon>Metazoa</taxon>
        <taxon>Ecdysozoa</taxon>
        <taxon>Arthropoda</taxon>
        <taxon>Crustacea</taxon>
        <taxon>Multicrustacea</taxon>
        <taxon>Hexanauplia</taxon>
        <taxon>Copepoda</taxon>
        <taxon>Siphonostomatoida</taxon>
        <taxon>Caligidae</taxon>
        <taxon>Lepeophtheirus</taxon>
    </lineage>
</organism>
<dbReference type="SMART" id="SM00028">
    <property type="entry name" value="TPR"/>
    <property type="match status" value="8"/>
</dbReference>
<keyword evidence="3" id="KW-0498">Mitosis</keyword>
<dbReference type="AlphaFoldDB" id="A0A0K2TX38"/>
<keyword evidence="1 9" id="KW-0132">Cell division</keyword>
<dbReference type="GO" id="GO:0031145">
    <property type="term" value="P:anaphase-promoting complex-dependent catabolic process"/>
    <property type="evidence" value="ECO:0007669"/>
    <property type="project" value="TreeGrafter"/>
</dbReference>
<dbReference type="GO" id="GO:0045842">
    <property type="term" value="P:positive regulation of mitotic metaphase/anaphase transition"/>
    <property type="evidence" value="ECO:0007669"/>
    <property type="project" value="TreeGrafter"/>
</dbReference>
<name>A0A0K2TX38_LEPSM</name>
<feature type="repeat" description="TPR" evidence="7">
    <location>
        <begin position="436"/>
        <end position="469"/>
    </location>
</feature>
<evidence type="ECO:0000256" key="5">
    <source>
        <dbReference type="ARBA" id="ARBA00022803"/>
    </source>
</evidence>
<dbReference type="GO" id="GO:0051301">
    <property type="term" value="P:cell division"/>
    <property type="evidence" value="ECO:0007669"/>
    <property type="project" value="UniProtKB-KW"/>
</dbReference>
<sequence>MSTKILEDLVDTPNPKLVSKFRKLVSFYIEKGQYGSALYWANKAVTLSCNATEDVLGLAECLLLRREFHRAAHVLRVRELDTSNIHCTYLTAKALYEAHAYDEALLVLQGANEAFDKARTQEDNNLGSIFLLKGYILEALDNRVLATEAFKSALREDIHCYEAFEALVKHQILTAQEEIDLISGLPREEEDLVIPLYEISLKKYNQPSDMVLPSVLAPLAENTDVQVSLAERAYYNCDYSLCFKLTTKVIKQDPFHTECLPIHITCMVELQKPNDLFHLAHKLVELYPESCISWYAVGCYYYLVKKHEPARRFLSKATQLDRVFGPAWLAYGHSFATENEHDQAIAAYFKACQLMKGCHLPLLYIGVEYSLTNNPNLAKTFFSEALCIAPKDPFVLHEMGVIYFHDHDYVTAELYFLDALKQVEKINDSALSSKWESLLNNLGHCSRKLSKFTEALNFHQQALVLKPLNASTYSAIGYVHSLMGNLMEAVESFHKALGLRRDDTFSTSMLNNVIEQLMVTVSPFPDYPNDLPKFDILNGKKQQSQLTEEGQGNEITKPVSSDELNSNTPISTSAATAVIFSSTTAQNDNSSLSIDIDMMDMSESG</sequence>
<protein>
    <submittedName>
        <fullName evidence="9">Cell division cycle protein 16 homolog [Megachile rotundata]</fullName>
    </submittedName>
</protein>
<dbReference type="EMBL" id="HACA01012906">
    <property type="protein sequence ID" value="CDW30267.1"/>
    <property type="molecule type" value="Transcribed_RNA"/>
</dbReference>
<feature type="non-terminal residue" evidence="9">
    <location>
        <position position="605"/>
    </location>
</feature>
<feature type="repeat" description="TPR" evidence="7">
    <location>
        <begin position="470"/>
        <end position="503"/>
    </location>
</feature>
<evidence type="ECO:0000256" key="6">
    <source>
        <dbReference type="ARBA" id="ARBA00023306"/>
    </source>
</evidence>
<keyword evidence="2" id="KW-0677">Repeat</keyword>
<dbReference type="Pfam" id="PF13176">
    <property type="entry name" value="TPR_7"/>
    <property type="match status" value="1"/>
</dbReference>
<dbReference type="PROSITE" id="PS50005">
    <property type="entry name" value="TPR"/>
    <property type="match status" value="2"/>
</dbReference>
<keyword evidence="4" id="KW-0833">Ubl conjugation pathway</keyword>
<evidence type="ECO:0000256" key="7">
    <source>
        <dbReference type="PROSITE-ProRule" id="PRU00339"/>
    </source>
</evidence>
<dbReference type="Gene3D" id="1.25.40.10">
    <property type="entry name" value="Tetratricopeptide repeat domain"/>
    <property type="match status" value="1"/>
</dbReference>
<dbReference type="Pfam" id="PF13181">
    <property type="entry name" value="TPR_8"/>
    <property type="match status" value="1"/>
</dbReference>
<dbReference type="PANTHER" id="PTHR12558:SF9">
    <property type="entry name" value="CELL DIVISION CYCLE PROTEIN 16 HOMOLOG"/>
    <property type="match status" value="1"/>
</dbReference>
<dbReference type="PANTHER" id="PTHR12558">
    <property type="entry name" value="CELL DIVISION CYCLE 16,23,27"/>
    <property type="match status" value="1"/>
</dbReference>
<dbReference type="OrthoDB" id="10006270at2759"/>
<accession>A0A0K2TX38</accession>
<dbReference type="GO" id="GO:0005680">
    <property type="term" value="C:anaphase-promoting complex"/>
    <property type="evidence" value="ECO:0007669"/>
    <property type="project" value="TreeGrafter"/>
</dbReference>
<keyword evidence="5 7" id="KW-0802">TPR repeat</keyword>
<dbReference type="InterPro" id="IPR019734">
    <property type="entry name" value="TPR_rpt"/>
</dbReference>
<evidence type="ECO:0000256" key="8">
    <source>
        <dbReference type="SAM" id="MobiDB-lite"/>
    </source>
</evidence>
<dbReference type="GO" id="GO:0016567">
    <property type="term" value="P:protein ubiquitination"/>
    <property type="evidence" value="ECO:0007669"/>
    <property type="project" value="TreeGrafter"/>
</dbReference>
<dbReference type="SUPFAM" id="SSF48452">
    <property type="entry name" value="TPR-like"/>
    <property type="match status" value="2"/>
</dbReference>
<reference evidence="9" key="1">
    <citation type="submission" date="2014-05" db="EMBL/GenBank/DDBJ databases">
        <authorList>
            <person name="Chronopoulou M."/>
        </authorList>
    </citation>
    <scope>NUCLEOTIDE SEQUENCE</scope>
    <source>
        <tissue evidence="9">Whole organism</tissue>
    </source>
</reference>
<evidence type="ECO:0000256" key="4">
    <source>
        <dbReference type="ARBA" id="ARBA00022786"/>
    </source>
</evidence>
<evidence type="ECO:0000256" key="3">
    <source>
        <dbReference type="ARBA" id="ARBA00022776"/>
    </source>
</evidence>
<evidence type="ECO:0000313" key="9">
    <source>
        <dbReference type="EMBL" id="CDW30267.1"/>
    </source>
</evidence>
<proteinExistence type="predicted"/>
<dbReference type="GO" id="GO:0005737">
    <property type="term" value="C:cytoplasm"/>
    <property type="evidence" value="ECO:0007669"/>
    <property type="project" value="TreeGrafter"/>
</dbReference>
<evidence type="ECO:0000256" key="2">
    <source>
        <dbReference type="ARBA" id="ARBA00022737"/>
    </source>
</evidence>
<dbReference type="InterPro" id="IPR011990">
    <property type="entry name" value="TPR-like_helical_dom_sf"/>
</dbReference>
<feature type="region of interest" description="Disordered" evidence="8">
    <location>
        <begin position="541"/>
        <end position="568"/>
    </location>
</feature>
<keyword evidence="6" id="KW-0131">Cell cycle</keyword>